<gene>
    <name evidence="2" type="ORF">EJ377_17940</name>
</gene>
<dbReference type="Proteomes" id="UP000276953">
    <property type="component" value="Unassembled WGS sequence"/>
</dbReference>
<feature type="region of interest" description="Disordered" evidence="1">
    <location>
        <begin position="1"/>
        <end position="23"/>
    </location>
</feature>
<reference evidence="2 3" key="1">
    <citation type="submission" date="2018-12" db="EMBL/GenBank/DDBJ databases">
        <title>Draft Genome Sequence of Chryseobacterium arthrosphaerae strain ED882-96 Isolated from the Blood of a Patient with Liver Cirrhosis in Taiwan.</title>
        <authorList>
            <person name="Lin J.-N."/>
            <person name="Lai C.-H."/>
            <person name="Yang C.-H."/>
            <person name="Huang Y.-H."/>
        </authorList>
    </citation>
    <scope>NUCLEOTIDE SEQUENCE [LARGE SCALE GENOMIC DNA]</scope>
    <source>
        <strain evidence="2 3">ED882-96</strain>
    </source>
</reference>
<evidence type="ECO:0000256" key="1">
    <source>
        <dbReference type="SAM" id="MobiDB-lite"/>
    </source>
</evidence>
<evidence type="ECO:0000313" key="2">
    <source>
        <dbReference type="EMBL" id="RTZ46270.1"/>
    </source>
</evidence>
<comment type="caution">
    <text evidence="2">The sequence shown here is derived from an EMBL/GenBank/DDBJ whole genome shotgun (WGS) entry which is preliminary data.</text>
</comment>
<dbReference type="AlphaFoldDB" id="A0A3S0NL23"/>
<name>A0A3S0NL23_9FLAO</name>
<evidence type="ECO:0000313" key="3">
    <source>
        <dbReference type="Proteomes" id="UP000276953"/>
    </source>
</evidence>
<accession>A0A3S0NL23</accession>
<proteinExistence type="predicted"/>
<sequence>MLESAYPNCRADNTATTSIDERSIGDGSSTGIYTIPTNGEVEDYRFVVIVIMIWRYPESYEMDKDGLVNPANFKPARNFSTSDLHLGRTYDLESSDL</sequence>
<organism evidence="2 3">
    <name type="scientific">Chryseobacterium arthrosphaerae</name>
    <dbReference type="NCBI Taxonomy" id="651561"/>
    <lineage>
        <taxon>Bacteria</taxon>
        <taxon>Pseudomonadati</taxon>
        <taxon>Bacteroidota</taxon>
        <taxon>Flavobacteriia</taxon>
        <taxon>Flavobacteriales</taxon>
        <taxon>Weeksellaceae</taxon>
        <taxon>Chryseobacterium group</taxon>
        <taxon>Chryseobacterium</taxon>
    </lineage>
</organism>
<dbReference type="EMBL" id="RYFC01000003">
    <property type="protein sequence ID" value="RTZ46270.1"/>
    <property type="molecule type" value="Genomic_DNA"/>
</dbReference>
<protein>
    <submittedName>
        <fullName evidence="2">Uncharacterized protein</fullName>
    </submittedName>
</protein>